<evidence type="ECO:0000256" key="5">
    <source>
        <dbReference type="ARBA" id="ARBA00023163"/>
    </source>
</evidence>
<reference evidence="8 9" key="1">
    <citation type="submission" date="2015-01" db="EMBL/GenBank/DDBJ databases">
        <title>Genome sequencing of Jeotgalibacillus soli.</title>
        <authorList>
            <person name="Goh K.M."/>
            <person name="Chan K.-G."/>
            <person name="Yaakop A.S."/>
            <person name="Ee R."/>
            <person name="Gan H.M."/>
            <person name="Chan C.S."/>
        </authorList>
    </citation>
    <scope>NUCLEOTIDE SEQUENCE [LARGE SCALE GENOMIC DNA]</scope>
    <source>
        <strain evidence="8 9">P9</strain>
    </source>
</reference>
<keyword evidence="3 6" id="KW-0694">RNA-binding</keyword>
<dbReference type="GO" id="GO:0005829">
    <property type="term" value="C:cytosol"/>
    <property type="evidence" value="ECO:0007669"/>
    <property type="project" value="TreeGrafter"/>
</dbReference>
<dbReference type="NCBIfam" id="NF001223">
    <property type="entry name" value="PRK00202.1-1"/>
    <property type="match status" value="1"/>
</dbReference>
<comment type="function">
    <text evidence="6">Involved in transcription antitermination. Required for transcription of ribosomal RNA (rRNA) genes. Binds specifically to the boxA antiterminator sequence of the ribosomal RNA (rrn) operons.</text>
</comment>
<evidence type="ECO:0000256" key="3">
    <source>
        <dbReference type="ARBA" id="ARBA00022884"/>
    </source>
</evidence>
<keyword evidence="2 6" id="KW-0889">Transcription antitermination</keyword>
<dbReference type="EMBL" id="JXRP01000019">
    <property type="protein sequence ID" value="KIL44356.1"/>
    <property type="molecule type" value="Genomic_DNA"/>
</dbReference>
<evidence type="ECO:0000256" key="2">
    <source>
        <dbReference type="ARBA" id="ARBA00022814"/>
    </source>
</evidence>
<dbReference type="GO" id="GO:0031564">
    <property type="term" value="P:transcription antitermination"/>
    <property type="evidence" value="ECO:0007669"/>
    <property type="project" value="UniProtKB-KW"/>
</dbReference>
<evidence type="ECO:0000256" key="6">
    <source>
        <dbReference type="HAMAP-Rule" id="MF_00073"/>
    </source>
</evidence>
<dbReference type="Proteomes" id="UP000031938">
    <property type="component" value="Unassembled WGS sequence"/>
</dbReference>
<dbReference type="GO" id="GO:0003723">
    <property type="term" value="F:RNA binding"/>
    <property type="evidence" value="ECO:0007669"/>
    <property type="project" value="UniProtKB-UniRule"/>
</dbReference>
<dbReference type="SUPFAM" id="SSF48013">
    <property type="entry name" value="NusB-like"/>
    <property type="match status" value="1"/>
</dbReference>
<keyword evidence="5 6" id="KW-0804">Transcription</keyword>
<gene>
    <name evidence="6" type="primary">nusB</name>
    <name evidence="8" type="ORF">KP78_33200</name>
</gene>
<dbReference type="InterPro" id="IPR035926">
    <property type="entry name" value="NusB-like_sf"/>
</dbReference>
<proteinExistence type="inferred from homology"/>
<dbReference type="CDD" id="cd00619">
    <property type="entry name" value="Terminator_NusB"/>
    <property type="match status" value="1"/>
</dbReference>
<protein>
    <recommendedName>
        <fullName evidence="6">Transcription antitermination protein NusB</fullName>
    </recommendedName>
    <alternativeName>
        <fullName evidence="6">Antitermination factor NusB</fullName>
    </alternativeName>
</protein>
<evidence type="ECO:0000256" key="1">
    <source>
        <dbReference type="ARBA" id="ARBA00005952"/>
    </source>
</evidence>
<dbReference type="PANTHER" id="PTHR11078:SF3">
    <property type="entry name" value="ANTITERMINATION NUSB DOMAIN-CONTAINING PROTEIN"/>
    <property type="match status" value="1"/>
</dbReference>
<dbReference type="OrthoDB" id="9811381at2"/>
<name>A0A0C2VIN4_9BACL</name>
<dbReference type="HAMAP" id="MF_00073">
    <property type="entry name" value="NusB"/>
    <property type="match status" value="1"/>
</dbReference>
<dbReference type="NCBIfam" id="TIGR01951">
    <property type="entry name" value="nusB"/>
    <property type="match status" value="1"/>
</dbReference>
<organism evidence="8 9">
    <name type="scientific">Jeotgalibacillus soli</name>
    <dbReference type="NCBI Taxonomy" id="889306"/>
    <lineage>
        <taxon>Bacteria</taxon>
        <taxon>Bacillati</taxon>
        <taxon>Bacillota</taxon>
        <taxon>Bacilli</taxon>
        <taxon>Bacillales</taxon>
        <taxon>Caryophanaceae</taxon>
        <taxon>Jeotgalibacillus</taxon>
    </lineage>
</organism>
<dbReference type="GO" id="GO:0006353">
    <property type="term" value="P:DNA-templated transcription termination"/>
    <property type="evidence" value="ECO:0007669"/>
    <property type="project" value="UniProtKB-UniRule"/>
</dbReference>
<evidence type="ECO:0000256" key="4">
    <source>
        <dbReference type="ARBA" id="ARBA00023015"/>
    </source>
</evidence>
<evidence type="ECO:0000259" key="7">
    <source>
        <dbReference type="Pfam" id="PF01029"/>
    </source>
</evidence>
<evidence type="ECO:0000313" key="8">
    <source>
        <dbReference type="EMBL" id="KIL44356.1"/>
    </source>
</evidence>
<evidence type="ECO:0000313" key="9">
    <source>
        <dbReference type="Proteomes" id="UP000031938"/>
    </source>
</evidence>
<dbReference type="InterPro" id="IPR011605">
    <property type="entry name" value="NusB_fam"/>
</dbReference>
<dbReference type="PATRIC" id="fig|889306.3.peg.3336"/>
<sequence>MKRRTAREKALQALFQMDMNEMEPAEALQNVLEEEESMDSYLELLVIGVYDNKADIDNMIQSHLERWKLDRLARVDRNILRIALYELLHQQDEVPHNVVINEAIEVSKRFGDEKSSKFVNGVLSKIVNTLYSRD</sequence>
<keyword evidence="4 6" id="KW-0805">Transcription regulation</keyword>
<dbReference type="PANTHER" id="PTHR11078">
    <property type="entry name" value="N UTILIZATION SUBSTANCE PROTEIN B-RELATED"/>
    <property type="match status" value="1"/>
</dbReference>
<comment type="caution">
    <text evidence="8">The sequence shown here is derived from an EMBL/GenBank/DDBJ whole genome shotgun (WGS) entry which is preliminary data.</text>
</comment>
<dbReference type="Gene3D" id="1.10.940.10">
    <property type="entry name" value="NusB-like"/>
    <property type="match status" value="1"/>
</dbReference>
<comment type="similarity">
    <text evidence="1 6">Belongs to the NusB family.</text>
</comment>
<dbReference type="InterPro" id="IPR006027">
    <property type="entry name" value="NusB_RsmB_TIM44"/>
</dbReference>
<dbReference type="STRING" id="889306.KP78_33200"/>
<accession>A0A0C2VIN4</accession>
<keyword evidence="9" id="KW-1185">Reference proteome</keyword>
<dbReference type="Pfam" id="PF01029">
    <property type="entry name" value="NusB"/>
    <property type="match status" value="1"/>
</dbReference>
<dbReference type="RefSeq" id="WP_041090232.1">
    <property type="nucleotide sequence ID" value="NZ_JXRP01000019.1"/>
</dbReference>
<dbReference type="AlphaFoldDB" id="A0A0C2VIN4"/>
<feature type="domain" description="NusB/RsmB/TIM44" evidence="7">
    <location>
        <begin position="5"/>
        <end position="127"/>
    </location>
</feature>